<dbReference type="Proteomes" id="UP000269076">
    <property type="component" value="Chromosome"/>
</dbReference>
<evidence type="ECO:0000313" key="3">
    <source>
        <dbReference type="Proteomes" id="UP000269076"/>
    </source>
</evidence>
<dbReference type="RefSeq" id="WP_123886135.1">
    <property type="nucleotide sequence ID" value="NZ_CP033928.1"/>
</dbReference>
<organism evidence="2 3">
    <name type="scientific">Chryseobacterium indoltheticum</name>
    <dbReference type="NCBI Taxonomy" id="254"/>
    <lineage>
        <taxon>Bacteria</taxon>
        <taxon>Pseudomonadati</taxon>
        <taxon>Bacteroidota</taxon>
        <taxon>Flavobacteriia</taxon>
        <taxon>Flavobacteriales</taxon>
        <taxon>Weeksellaceae</taxon>
        <taxon>Chryseobacterium group</taxon>
        <taxon>Chryseobacterium</taxon>
    </lineage>
</organism>
<dbReference type="AlphaFoldDB" id="A0A3G6N714"/>
<gene>
    <name evidence="2" type="ORF">EG340_09985</name>
</gene>
<proteinExistence type="predicted"/>
<name>A0A3G6N714_9FLAO</name>
<evidence type="ECO:0000256" key="1">
    <source>
        <dbReference type="SAM" id="SignalP"/>
    </source>
</evidence>
<accession>A0A3G6N714</accession>
<reference evidence="2 3" key="1">
    <citation type="submission" date="2018-11" db="EMBL/GenBank/DDBJ databases">
        <title>Proposal to divide the Flavobacteriaceae and reorganize its genera based on Amino Acid Identity values calculated from whole genome sequences.</title>
        <authorList>
            <person name="Nicholson A.C."/>
            <person name="Gulvik C.A."/>
            <person name="Whitney A.M."/>
            <person name="Humrighouse B.W."/>
            <person name="Bell M."/>
            <person name="Holmes B."/>
            <person name="Steigerwalt A."/>
            <person name="Villarma A."/>
            <person name="Sheth M."/>
            <person name="Batra D."/>
            <person name="Pryor J."/>
            <person name="Bernardet J.-F."/>
            <person name="Hugo C."/>
            <person name="Kampfer P."/>
            <person name="Newman J."/>
            <person name="Mcquiston J.R."/>
        </authorList>
    </citation>
    <scope>NUCLEOTIDE SEQUENCE [LARGE SCALE GENOMIC DNA]</scope>
    <source>
        <strain evidence="2 3">G0211</strain>
    </source>
</reference>
<feature type="signal peptide" evidence="1">
    <location>
        <begin position="1"/>
        <end position="18"/>
    </location>
</feature>
<sequence length="287" mass="33121">MKNIIAVLFIFFVASFQAQNLEKLSKEIKEEGIALYRSEMASWYGTDVFKANYKQMENVGGYFSYIDDSVPKCIFFSRENKIIGTISFPTNYNPQNAKLDLKERDFTPTETEYFTIRQNALARIRTDTIFKSYKNTSFNIVPLIKKNVKKVYVLTGPSVDNVVIFGNDYLITFNNKNEVKNVEKLHNSMIAQNINDEKIGKTISGVHSHVIEKWQMITPTDICTLMLYQNLTGWGSYITISKKFTSIWNSNNNTVIMKTEDYKKMTENILERNSDKTDSKENAEDAN</sequence>
<keyword evidence="1" id="KW-0732">Signal</keyword>
<feature type="chain" id="PRO_5018227568" evidence="1">
    <location>
        <begin position="19"/>
        <end position="287"/>
    </location>
</feature>
<protein>
    <submittedName>
        <fullName evidence="2">Uncharacterized protein</fullName>
    </submittedName>
</protein>
<evidence type="ECO:0000313" key="2">
    <source>
        <dbReference type="EMBL" id="AZA61346.1"/>
    </source>
</evidence>
<dbReference type="EMBL" id="CP033928">
    <property type="protein sequence ID" value="AZA61346.1"/>
    <property type="molecule type" value="Genomic_DNA"/>
</dbReference>